<dbReference type="KEGG" id="loi:92358357"/>
<name>A0A836KKG7_9TRYP</name>
<feature type="region of interest" description="Disordered" evidence="1">
    <location>
        <begin position="919"/>
        <end position="940"/>
    </location>
</feature>
<evidence type="ECO:0000313" key="2">
    <source>
        <dbReference type="EMBL" id="KAG5468998.1"/>
    </source>
</evidence>
<comment type="caution">
    <text evidence="2">The sequence shown here is derived from an EMBL/GenBank/DDBJ whole genome shotgun (WGS) entry which is preliminary data.</text>
</comment>
<feature type="region of interest" description="Disordered" evidence="1">
    <location>
        <begin position="587"/>
        <end position="621"/>
    </location>
</feature>
<reference evidence="3" key="1">
    <citation type="journal article" date="2021" name="Microbiol. Resour. Announc.">
        <title>LGAAP: Leishmaniinae Genome Assembly and Annotation Pipeline.</title>
        <authorList>
            <person name="Almutairi H."/>
            <person name="Urbaniak M.D."/>
            <person name="Bates M.D."/>
            <person name="Jariyapan N."/>
            <person name="Kwakye-Nuako G."/>
            <person name="Thomaz-Soccol V."/>
            <person name="Al-Salem W.S."/>
            <person name="Dillon R.J."/>
            <person name="Bates P.A."/>
            <person name="Gatherer D."/>
        </authorList>
    </citation>
    <scope>NUCLEOTIDE SEQUENCE [LARGE SCALE GENOMIC DNA]</scope>
</reference>
<dbReference type="Pfam" id="PF08613">
    <property type="entry name" value="Cyclin"/>
    <property type="match status" value="1"/>
</dbReference>
<proteinExistence type="predicted"/>
<dbReference type="PANTHER" id="PTHR15615">
    <property type="match status" value="1"/>
</dbReference>
<feature type="compositionally biased region" description="Polar residues" evidence="1">
    <location>
        <begin position="317"/>
        <end position="334"/>
    </location>
</feature>
<accession>A0A836KKG7</accession>
<sequence>MELQLPIPATVSGQQSTVARALSTSLKHWSSHSDEETPTCSCPVTPECGRQGQQDSIVKAAATPKGDDDGEKRCAAAFMDTTSAEEYDADDAVSCNVMRSGCGEAILPPLRGTESSVVGLSLGVTAKPPVVSSVLPAQPTAAAAPVGVDGGDWHAVSAARAATLISSPPQQVSIHGTCNATQHTPEAPGDRSSFASKAIQAIALQASTAGPPLRLNCSRSDLSSLVGGASGNDPMGVRQLYSLPGSGVGSLLGIPTLAQRGEAQPLAAADAFSMERFAAFFEVALEELMDECERRVANAPAAWRDSQRQLIGGGLNRNLTTSTHSFDSPRSSAVSRLDGAPSSVALSCNTPVYPPCFTNPLHNMHGLHYRELSGDIVAGQHRTVGSPQPPPPLSLNSRAPFVSAAVQARQAEEEKSIAAEGAVSTLLASLGRHHGNMAPMVFIAGLAYLARVTEQCTSEFLSVTRANWYRLTTTSILVAAKVYDDHSSSRLNACFARSSGIPLGEMSWLELDFLYLLDFDLLLKESEVEQWLIWMETLALRHNLMKPLNTYVLGPSASTTAARLNSTPKPSLANGLTFAEYRDGNKTGSMCEASRTPGLSSEVFGGEEETNETSPSSVAGPRSFSRMQVVSNSVGTAHGAFSSTANWRCPPGAAAAADMPSLTAPLTDLSSVPPRSSVSSVMPPAAPLDGTCSALSAVSLPGGAPSPLTCRGGFAPPLPIHGALLRRPPTATTRLFSVVHGTADPPSPILVRQLCRVGGSPPSPLRPPSVERHSPVRFFKSQGMRAHGPDRHFSAAVGFTALGPYGAEDDGRKASKQSSHGTVTKAGSAILVGRTSVTAAAETRCNAAAERHRQSKRWAPFGMVQHVRDVLGVTASLVRGRLNVLAPSAHAEEVGRPPPLLRRSSGAYSPLVRLMNERKPQADGARSASSVMSRCPTGSPCEPVPAVSARHRSGCATSGAMAWQSTVPQSNLQCADVRSSAEADGDYSDDEEDEECEECEYGYYDEDGYFHYYDDEDAEGEYDDQEEEEDAEDEAAYFQRCHPPLTHSPPSL</sequence>
<dbReference type="PANTHER" id="PTHR15615:SF112">
    <property type="entry name" value="CYCLIN, PUTATIVE-RELATED"/>
    <property type="match status" value="1"/>
</dbReference>
<feature type="region of interest" description="Disordered" evidence="1">
    <location>
        <begin position="314"/>
        <end position="334"/>
    </location>
</feature>
<dbReference type="Proteomes" id="UP000674143">
    <property type="component" value="Unassembled WGS sequence"/>
</dbReference>
<dbReference type="EMBL" id="JAFHLR010000033">
    <property type="protein sequence ID" value="KAG5468998.1"/>
    <property type="molecule type" value="Genomic_DNA"/>
</dbReference>
<dbReference type="FunFam" id="1.10.472.10:FF:000164">
    <property type="entry name" value="CYC2-like cyclin, putative"/>
    <property type="match status" value="1"/>
</dbReference>
<dbReference type="Gene3D" id="1.10.472.10">
    <property type="entry name" value="Cyclin-like"/>
    <property type="match status" value="1"/>
</dbReference>
<dbReference type="AlphaFoldDB" id="A0A836KKG7"/>
<dbReference type="InterPro" id="IPR013922">
    <property type="entry name" value="Cyclin_PHO80-like"/>
</dbReference>
<organism evidence="2 3">
    <name type="scientific">Leishmania orientalis</name>
    <dbReference type="NCBI Taxonomy" id="2249476"/>
    <lineage>
        <taxon>Eukaryota</taxon>
        <taxon>Discoba</taxon>
        <taxon>Euglenozoa</taxon>
        <taxon>Kinetoplastea</taxon>
        <taxon>Metakinetoplastina</taxon>
        <taxon>Trypanosomatida</taxon>
        <taxon>Trypanosomatidae</taxon>
        <taxon>Leishmaniinae</taxon>
        <taxon>Leishmania</taxon>
    </lineage>
</organism>
<dbReference type="RefSeq" id="XP_067059975.1">
    <property type="nucleotide sequence ID" value="XM_067204423.1"/>
</dbReference>
<evidence type="ECO:0000256" key="1">
    <source>
        <dbReference type="SAM" id="MobiDB-lite"/>
    </source>
</evidence>
<gene>
    <name evidence="2" type="ORF">LSCM4_02392</name>
</gene>
<dbReference type="GO" id="GO:0019901">
    <property type="term" value="F:protein kinase binding"/>
    <property type="evidence" value="ECO:0007669"/>
    <property type="project" value="InterPro"/>
</dbReference>
<keyword evidence="3" id="KW-1185">Reference proteome</keyword>
<feature type="region of interest" description="Disordered" evidence="1">
    <location>
        <begin position="1015"/>
        <end position="1034"/>
    </location>
</feature>
<reference evidence="3" key="2">
    <citation type="journal article" date="2021" name="Sci. Data">
        <title>Chromosome-scale genome sequencing, assembly and annotation of six genomes from subfamily Leishmaniinae.</title>
        <authorList>
            <person name="Almutairi H."/>
            <person name="Urbaniak M.D."/>
            <person name="Bates M.D."/>
            <person name="Jariyapan N."/>
            <person name="Kwakye-Nuako G."/>
            <person name="Thomaz Soccol V."/>
            <person name="Al-Salem W.S."/>
            <person name="Dillon R.J."/>
            <person name="Bates P.A."/>
            <person name="Gatherer D."/>
        </authorList>
    </citation>
    <scope>NUCLEOTIDE SEQUENCE [LARGE SCALE GENOMIC DNA]</scope>
</reference>
<evidence type="ECO:0008006" key="4">
    <source>
        <dbReference type="Google" id="ProtNLM"/>
    </source>
</evidence>
<evidence type="ECO:0000313" key="3">
    <source>
        <dbReference type="Proteomes" id="UP000674143"/>
    </source>
</evidence>
<protein>
    <recommendedName>
        <fullName evidence="4">CYC2-like cyclin</fullName>
    </recommendedName>
</protein>
<dbReference type="GeneID" id="92358357"/>